<evidence type="ECO:0000256" key="9">
    <source>
        <dbReference type="HAMAP-Rule" id="MF_00183"/>
    </source>
</evidence>
<evidence type="ECO:0000256" key="4">
    <source>
        <dbReference type="ARBA" id="ARBA00022857"/>
    </source>
</evidence>
<dbReference type="SUPFAM" id="SSF69055">
    <property type="entry name" value="1-deoxy-D-xylulose-5-phosphate reductoisomerase, C-terminal domain"/>
    <property type="match status" value="1"/>
</dbReference>
<feature type="binding site" evidence="9">
    <location>
        <position position="182"/>
    </location>
    <ligand>
        <name>1-deoxy-D-xylulose 5-phosphate</name>
        <dbReference type="ChEBI" id="CHEBI:57792"/>
    </ligand>
</feature>
<feature type="binding site" evidence="9">
    <location>
        <position position="33"/>
    </location>
    <ligand>
        <name>NADPH</name>
        <dbReference type="ChEBI" id="CHEBI:57783"/>
    </ligand>
</feature>
<name>A0A076FE42_9BACT</name>
<dbReference type="RefSeq" id="WP_038452777.1">
    <property type="nucleotide sequence ID" value="NZ_CP009043.1"/>
</dbReference>
<proteinExistence type="inferred from homology"/>
<evidence type="ECO:0000256" key="8">
    <source>
        <dbReference type="ARBA" id="ARBA00048543"/>
    </source>
</evidence>
<dbReference type="eggNOG" id="COG0743">
    <property type="taxonomic scope" value="Bacteria"/>
</dbReference>
<feature type="binding site" evidence="9">
    <location>
        <position position="137"/>
    </location>
    <ligand>
        <name>1-deoxy-D-xylulose 5-phosphate</name>
        <dbReference type="ChEBI" id="CHEBI:57792"/>
    </ligand>
</feature>
<comment type="pathway">
    <text evidence="1 9">Isoprenoid biosynthesis; isopentenyl diphosphate biosynthesis via DXP pathway; isopentenyl diphosphate from 1-deoxy-D-xylulose 5-phosphate: step 1/6.</text>
</comment>
<dbReference type="KEGG" id="caj:CIG1485E_0223"/>
<dbReference type="Pfam" id="PF08436">
    <property type="entry name" value="DXP_redisom_C"/>
    <property type="match status" value="1"/>
</dbReference>
<evidence type="ECO:0000259" key="11">
    <source>
        <dbReference type="Pfam" id="PF08436"/>
    </source>
</evidence>
<dbReference type="PANTHER" id="PTHR30525:SF0">
    <property type="entry name" value="1-DEOXY-D-XYLULOSE 5-PHOSPHATE REDUCTOISOMERASE, CHLOROPLASTIC"/>
    <property type="match status" value="1"/>
</dbReference>
<feature type="binding site" evidence="9">
    <location>
        <position position="117"/>
    </location>
    <ligand>
        <name>NADPH</name>
        <dbReference type="ChEBI" id="CHEBI:57783"/>
    </ligand>
</feature>
<feature type="binding site" evidence="9">
    <location>
        <position position="159"/>
    </location>
    <ligand>
        <name>1-deoxy-D-xylulose 5-phosphate</name>
        <dbReference type="ChEBI" id="CHEBI:57792"/>
    </ligand>
</feature>
<evidence type="ECO:0000313" key="14">
    <source>
        <dbReference type="Proteomes" id="UP000028486"/>
    </source>
</evidence>
<sequence length="360" mass="39967">MIILGSTGSIGKNACLLAGEHGIKINALACYKNYKELNEQIAKFNPKLVYIKDENLKKYINHKHVFTQIDGMVEFLKACKSEFEGDLLINSLVGFDGLEPSYHAQKLGFKLALANKESLVAGGKFLDTEAINPIDSEHFGLKFLLKSSPKIKKLIITASGGAFYNLSQKELKTATPQMALKHPNWDMGAKITIDSATMANKLFEVLEAYYLYSTKSIDACIERTSSIHALIDFVDGSSTAHLSKTDMKLAIAHAIGLGEKEILENVNLLELKSIKFRPINLNKYRIFALKDEVLKNPDLGVIINAANDETVYKFLEGKAGFLDISENIFKALDKFGSSSIKSIEDVFEINQKVREFCKGI</sequence>
<dbReference type="Pfam" id="PF02670">
    <property type="entry name" value="DXP_reductoisom"/>
    <property type="match status" value="1"/>
</dbReference>
<dbReference type="Pfam" id="PF13288">
    <property type="entry name" value="DXPR_C"/>
    <property type="match status" value="1"/>
</dbReference>
<keyword evidence="13" id="KW-0413">Isomerase</keyword>
<dbReference type="PIRSF" id="PIRSF006205">
    <property type="entry name" value="Dxp_reductismrs"/>
    <property type="match status" value="1"/>
</dbReference>
<comment type="catalytic activity">
    <reaction evidence="8">
        <text>2-C-methyl-D-erythritol 4-phosphate + NADP(+) = 1-deoxy-D-xylulose 5-phosphate + NADPH + H(+)</text>
        <dbReference type="Rhea" id="RHEA:13717"/>
        <dbReference type="ChEBI" id="CHEBI:15378"/>
        <dbReference type="ChEBI" id="CHEBI:57783"/>
        <dbReference type="ChEBI" id="CHEBI:57792"/>
        <dbReference type="ChEBI" id="CHEBI:58262"/>
        <dbReference type="ChEBI" id="CHEBI:58349"/>
        <dbReference type="EC" id="1.1.1.267"/>
    </reaction>
    <physiologicalReaction direction="right-to-left" evidence="8">
        <dbReference type="Rhea" id="RHEA:13719"/>
    </physiologicalReaction>
</comment>
<protein>
    <recommendedName>
        <fullName evidence="9">1-deoxy-D-xylulose 5-phosphate reductoisomerase</fullName>
        <shortName evidence="9">DXP reductoisomerase</shortName>
        <ecNumber evidence="9">1.1.1.267</ecNumber>
    </recommendedName>
    <alternativeName>
        <fullName evidence="9">1-deoxyxylulose-5-phosphate reductoisomerase</fullName>
    </alternativeName>
    <alternativeName>
        <fullName evidence="9">2-C-methyl-D-erythritol 4-phosphate synthase</fullName>
    </alternativeName>
</protein>
<keyword evidence="4 9" id="KW-0521">NADP</keyword>
<dbReference type="STRING" id="1244531.CIG2463D_0228"/>
<evidence type="ECO:0000256" key="2">
    <source>
        <dbReference type="ARBA" id="ARBA00006825"/>
    </source>
</evidence>
<keyword evidence="7 9" id="KW-0414">Isoprene biosynthesis</keyword>
<dbReference type="EMBL" id="CP009043">
    <property type="protein sequence ID" value="AII14094.1"/>
    <property type="molecule type" value="Genomic_DNA"/>
</dbReference>
<feature type="domain" description="DXP reductoisomerase C-terminal" evidence="12">
    <location>
        <begin position="242"/>
        <end position="355"/>
    </location>
</feature>
<accession>A0A076FE42</accession>
<dbReference type="GO" id="GO:0070402">
    <property type="term" value="F:NADPH binding"/>
    <property type="evidence" value="ECO:0007669"/>
    <property type="project" value="InterPro"/>
</dbReference>
<evidence type="ECO:0000256" key="3">
    <source>
        <dbReference type="ARBA" id="ARBA00022723"/>
    </source>
</evidence>
<dbReference type="InterPro" id="IPR036291">
    <property type="entry name" value="NAD(P)-bd_dom_sf"/>
</dbReference>
<dbReference type="HOGENOM" id="CLU_035714_4_0_7"/>
<dbReference type="GO" id="GO:0051484">
    <property type="term" value="P:isopentenyl diphosphate biosynthetic process, methylerythritol 4-phosphate pathway involved in terpenoid biosynthetic process"/>
    <property type="evidence" value="ECO:0007669"/>
    <property type="project" value="TreeGrafter"/>
</dbReference>
<feature type="binding site" evidence="9">
    <location>
        <position position="115"/>
    </location>
    <ligand>
        <name>NADPH</name>
        <dbReference type="ChEBI" id="CHEBI:57783"/>
    </ligand>
</feature>
<dbReference type="GO" id="GO:0030604">
    <property type="term" value="F:1-deoxy-D-xylulose-5-phosphate reductoisomerase activity"/>
    <property type="evidence" value="ECO:0007669"/>
    <property type="project" value="UniProtKB-UniRule"/>
</dbReference>
<dbReference type="Gene3D" id="1.10.1740.10">
    <property type="match status" value="1"/>
</dbReference>
<evidence type="ECO:0000259" key="10">
    <source>
        <dbReference type="Pfam" id="PF02670"/>
    </source>
</evidence>
<keyword evidence="5 9" id="KW-0560">Oxidoreductase</keyword>
<feature type="binding site" evidence="9">
    <location>
        <position position="135"/>
    </location>
    <ligand>
        <name>Mn(2+)</name>
        <dbReference type="ChEBI" id="CHEBI:29035"/>
    </ligand>
</feature>
<evidence type="ECO:0000256" key="7">
    <source>
        <dbReference type="ARBA" id="ARBA00023229"/>
    </source>
</evidence>
<comment type="cofactor">
    <cofactor evidence="9">
        <name>Mg(2+)</name>
        <dbReference type="ChEBI" id="CHEBI:18420"/>
    </cofactor>
    <cofactor evidence="9">
        <name>Mn(2+)</name>
        <dbReference type="ChEBI" id="CHEBI:29035"/>
    </cofactor>
</comment>
<dbReference type="PATRIC" id="fig|1244531.5.peg.232"/>
<dbReference type="OrthoDB" id="9806546at2"/>
<dbReference type="InterPro" id="IPR036169">
    <property type="entry name" value="DXPR_C_sf"/>
</dbReference>
<dbReference type="EC" id="1.1.1.267" evidence="9"/>
<feature type="binding site" evidence="9">
    <location>
        <position position="204"/>
    </location>
    <ligand>
        <name>Mn(2+)</name>
        <dbReference type="ChEBI" id="CHEBI:29035"/>
    </ligand>
</feature>
<feature type="binding site" evidence="9">
    <location>
        <position position="201"/>
    </location>
    <ligand>
        <name>1-deoxy-D-xylulose 5-phosphate</name>
        <dbReference type="ChEBI" id="CHEBI:57792"/>
    </ligand>
</feature>
<feature type="binding site" evidence="9">
    <location>
        <position position="7"/>
    </location>
    <ligand>
        <name>NADPH</name>
        <dbReference type="ChEBI" id="CHEBI:57783"/>
    </ligand>
</feature>
<dbReference type="InterPro" id="IPR026877">
    <property type="entry name" value="DXPR_C"/>
</dbReference>
<dbReference type="AlphaFoldDB" id="A0A076FE42"/>
<dbReference type="UniPathway" id="UPA00056">
    <property type="reaction ID" value="UER00092"/>
</dbReference>
<reference evidence="14" key="1">
    <citation type="journal article" date="2014" name="Genome Announc.">
        <title>Complete Genome Sequence of Campylobacter iguaniorum Strain 1485ET, Isolated from a Bearded Dragon (Pogona vitticeps).</title>
        <authorList>
            <person name="Gilbert M.J."/>
            <person name="Miller W.G."/>
            <person name="Yee E."/>
            <person name="Kik M."/>
            <person name="Wagenaar J.A."/>
            <person name="Duim B."/>
        </authorList>
    </citation>
    <scope>NUCLEOTIDE SEQUENCE [LARGE SCALE GENOMIC DNA]</scope>
    <source>
        <strain evidence="14">1485E</strain>
    </source>
</reference>
<feature type="binding site" evidence="9">
    <location>
        <position position="195"/>
    </location>
    <ligand>
        <name>1-deoxy-D-xylulose 5-phosphate</name>
        <dbReference type="ChEBI" id="CHEBI:57792"/>
    </ligand>
</feature>
<comment type="function">
    <text evidence="9">Catalyzes the NADPH-dependent rearrangement and reduction of 1-deoxy-D-xylulose-5-phosphate (DXP) to 2-C-methyl-D-erythritol 4-phosphate (MEP).</text>
</comment>
<keyword evidence="3 9" id="KW-0479">Metal-binding</keyword>
<comment type="similarity">
    <text evidence="2 9">Belongs to the DXR family.</text>
</comment>
<gene>
    <name evidence="9 13" type="primary">dxr</name>
    <name evidence="13" type="ORF">CIG1485E_0223</name>
</gene>
<feature type="binding site" evidence="9">
    <location>
        <position position="200"/>
    </location>
    <ligand>
        <name>1-deoxy-D-xylulose 5-phosphate</name>
        <dbReference type="ChEBI" id="CHEBI:57792"/>
    </ligand>
</feature>
<feature type="binding site" evidence="9">
    <location>
        <position position="136"/>
    </location>
    <ligand>
        <name>1-deoxy-D-xylulose 5-phosphate</name>
        <dbReference type="ChEBI" id="CHEBI:57792"/>
    </ligand>
</feature>
<feature type="binding site" evidence="9">
    <location>
        <position position="8"/>
    </location>
    <ligand>
        <name>NADPH</name>
        <dbReference type="ChEBI" id="CHEBI:57783"/>
    </ligand>
</feature>
<keyword evidence="6 9" id="KW-0464">Manganese</keyword>
<dbReference type="InterPro" id="IPR003821">
    <property type="entry name" value="DXP_reductoisomerase"/>
</dbReference>
<dbReference type="SUPFAM" id="SSF55347">
    <property type="entry name" value="Glyceraldehyde-3-phosphate dehydrogenase-like, C-terminal domain"/>
    <property type="match status" value="1"/>
</dbReference>
<feature type="binding site" evidence="9">
    <location>
        <position position="10"/>
    </location>
    <ligand>
        <name>NADPH</name>
        <dbReference type="ChEBI" id="CHEBI:57783"/>
    </ligand>
</feature>
<feature type="binding site" evidence="9">
    <location>
        <position position="188"/>
    </location>
    <ligand>
        <name>NADPH</name>
        <dbReference type="ChEBI" id="CHEBI:57783"/>
    </ligand>
</feature>
<dbReference type="PANTHER" id="PTHR30525">
    <property type="entry name" value="1-DEOXY-D-XYLULOSE 5-PHOSPHATE REDUCTOISOMERASE"/>
    <property type="match status" value="1"/>
</dbReference>
<dbReference type="InterPro" id="IPR013644">
    <property type="entry name" value="DXP_reductoisomerase_C"/>
</dbReference>
<dbReference type="GO" id="GO:0030145">
    <property type="term" value="F:manganese ion binding"/>
    <property type="evidence" value="ECO:0007669"/>
    <property type="project" value="TreeGrafter"/>
</dbReference>
<keyword evidence="14" id="KW-1185">Reference proteome</keyword>
<dbReference type="Proteomes" id="UP000028486">
    <property type="component" value="Chromosome"/>
</dbReference>
<feature type="binding site" evidence="9">
    <location>
        <position position="137"/>
    </location>
    <ligand>
        <name>Mn(2+)</name>
        <dbReference type="ChEBI" id="CHEBI:29035"/>
    </ligand>
</feature>
<evidence type="ECO:0000256" key="6">
    <source>
        <dbReference type="ARBA" id="ARBA00023211"/>
    </source>
</evidence>
<dbReference type="InterPro" id="IPR013512">
    <property type="entry name" value="DXP_reductoisomerase_N"/>
</dbReference>
<dbReference type="Gene3D" id="3.40.50.720">
    <property type="entry name" value="NAD(P)-binding Rossmann-like Domain"/>
    <property type="match status" value="1"/>
</dbReference>
<dbReference type="GO" id="GO:0016853">
    <property type="term" value="F:isomerase activity"/>
    <property type="evidence" value="ECO:0007669"/>
    <property type="project" value="UniProtKB-KW"/>
</dbReference>
<feature type="binding site" evidence="9">
    <location>
        <position position="116"/>
    </location>
    <ligand>
        <name>1-deoxy-D-xylulose 5-phosphate</name>
        <dbReference type="ChEBI" id="CHEBI:57792"/>
    </ligand>
</feature>
<feature type="binding site" evidence="9">
    <location>
        <position position="204"/>
    </location>
    <ligand>
        <name>1-deoxy-D-xylulose 5-phosphate</name>
        <dbReference type="ChEBI" id="CHEBI:57792"/>
    </ligand>
</feature>
<feature type="domain" description="1-deoxy-D-xylulose 5-phosphate reductoisomerase N-terminal" evidence="10">
    <location>
        <begin position="1"/>
        <end position="123"/>
    </location>
</feature>
<organism evidence="13 14">
    <name type="scientific">Campylobacter iguaniorum</name>
    <dbReference type="NCBI Taxonomy" id="1244531"/>
    <lineage>
        <taxon>Bacteria</taxon>
        <taxon>Pseudomonadati</taxon>
        <taxon>Campylobacterota</taxon>
        <taxon>Epsilonproteobacteria</taxon>
        <taxon>Campylobacterales</taxon>
        <taxon>Campylobacteraceae</taxon>
        <taxon>Campylobacter</taxon>
    </lineage>
</organism>
<evidence type="ECO:0000256" key="1">
    <source>
        <dbReference type="ARBA" id="ARBA00005094"/>
    </source>
</evidence>
<feature type="binding site" evidence="9">
    <location>
        <position position="9"/>
    </location>
    <ligand>
        <name>NADPH</name>
        <dbReference type="ChEBI" id="CHEBI:57783"/>
    </ligand>
</feature>
<dbReference type="HAMAP" id="MF_00183">
    <property type="entry name" value="DXP_reductoisom"/>
    <property type="match status" value="1"/>
</dbReference>
<keyword evidence="9" id="KW-0460">Magnesium</keyword>
<evidence type="ECO:0000259" key="12">
    <source>
        <dbReference type="Pfam" id="PF13288"/>
    </source>
</evidence>
<dbReference type="SUPFAM" id="SSF51735">
    <property type="entry name" value="NAD(P)-binding Rossmann-fold domains"/>
    <property type="match status" value="1"/>
</dbReference>
<feature type="binding site" evidence="9">
    <location>
        <position position="32"/>
    </location>
    <ligand>
        <name>NADPH</name>
        <dbReference type="ChEBI" id="CHEBI:57783"/>
    </ligand>
</feature>
<comment type="caution">
    <text evidence="9">Lacks conserved residue(s) required for the propagation of feature annotation.</text>
</comment>
<evidence type="ECO:0000313" key="13">
    <source>
        <dbReference type="EMBL" id="AII14094.1"/>
    </source>
</evidence>
<feature type="domain" description="1-deoxy-D-xylulose 5-phosphate reductoisomerase C-terminal" evidence="11">
    <location>
        <begin position="131"/>
        <end position="212"/>
    </location>
</feature>
<evidence type="ECO:0000256" key="5">
    <source>
        <dbReference type="ARBA" id="ARBA00023002"/>
    </source>
</evidence>